<dbReference type="InterPro" id="IPR022907">
    <property type="entry name" value="VapC_family"/>
</dbReference>
<comment type="cofactor">
    <cofactor evidence="1 8">
        <name>Mg(2+)</name>
        <dbReference type="ChEBI" id="CHEBI:18420"/>
    </cofactor>
</comment>
<dbReference type="RefSeq" id="WP_271636321.1">
    <property type="nucleotide sequence ID" value="NZ_CP094970.1"/>
</dbReference>
<dbReference type="GO" id="GO:0000287">
    <property type="term" value="F:magnesium ion binding"/>
    <property type="evidence" value="ECO:0007669"/>
    <property type="project" value="UniProtKB-UniRule"/>
</dbReference>
<comment type="function">
    <text evidence="8">Toxic component of a toxin-antitoxin (TA) system. An RNase.</text>
</comment>
<dbReference type="CDD" id="cd18741">
    <property type="entry name" value="PIN_VapC4-5_FitB-like"/>
    <property type="match status" value="1"/>
</dbReference>
<comment type="similarity">
    <text evidence="7 8">Belongs to the PINc/VapC protein family.</text>
</comment>
<dbReference type="EMBL" id="CP094970">
    <property type="protein sequence ID" value="UYM07351.1"/>
    <property type="molecule type" value="Genomic_DNA"/>
</dbReference>
<accession>A0AA46TL88</accession>
<organism evidence="10 11">
    <name type="scientific">Solicola gregarius</name>
    <dbReference type="NCBI Taxonomy" id="2908642"/>
    <lineage>
        <taxon>Bacteria</taxon>
        <taxon>Bacillati</taxon>
        <taxon>Actinomycetota</taxon>
        <taxon>Actinomycetes</taxon>
        <taxon>Propionibacteriales</taxon>
        <taxon>Nocardioidaceae</taxon>
        <taxon>Solicola</taxon>
    </lineage>
</organism>
<dbReference type="InterPro" id="IPR002716">
    <property type="entry name" value="PIN_dom"/>
</dbReference>
<dbReference type="SUPFAM" id="SSF88723">
    <property type="entry name" value="PIN domain-like"/>
    <property type="match status" value="1"/>
</dbReference>
<evidence type="ECO:0000259" key="9">
    <source>
        <dbReference type="Pfam" id="PF01850"/>
    </source>
</evidence>
<dbReference type="PANTHER" id="PTHR33653">
    <property type="entry name" value="RIBONUCLEASE VAPC2"/>
    <property type="match status" value="1"/>
</dbReference>
<dbReference type="KEGG" id="sgrg:L0C25_09835"/>
<evidence type="ECO:0000256" key="4">
    <source>
        <dbReference type="ARBA" id="ARBA00022723"/>
    </source>
</evidence>
<dbReference type="EC" id="3.1.-.-" evidence="8"/>
<keyword evidence="11" id="KW-1185">Reference proteome</keyword>
<dbReference type="GO" id="GO:0090729">
    <property type="term" value="F:toxin activity"/>
    <property type="evidence" value="ECO:0007669"/>
    <property type="project" value="UniProtKB-KW"/>
</dbReference>
<dbReference type="Gene3D" id="3.40.50.1010">
    <property type="entry name" value="5'-nuclease"/>
    <property type="match status" value="1"/>
</dbReference>
<keyword evidence="3 8" id="KW-0540">Nuclease</keyword>
<dbReference type="PANTHER" id="PTHR33653:SF1">
    <property type="entry name" value="RIBONUCLEASE VAPC2"/>
    <property type="match status" value="1"/>
</dbReference>
<dbReference type="Proteomes" id="UP001164390">
    <property type="component" value="Chromosome"/>
</dbReference>
<evidence type="ECO:0000313" key="11">
    <source>
        <dbReference type="Proteomes" id="UP001164390"/>
    </source>
</evidence>
<dbReference type="Pfam" id="PF01850">
    <property type="entry name" value="PIN"/>
    <property type="match status" value="1"/>
</dbReference>
<evidence type="ECO:0000313" key="10">
    <source>
        <dbReference type="EMBL" id="UYM07351.1"/>
    </source>
</evidence>
<dbReference type="InterPro" id="IPR050556">
    <property type="entry name" value="Type_II_TA_system_RNase"/>
</dbReference>
<keyword evidence="5 8" id="KW-0378">Hydrolase</keyword>
<evidence type="ECO:0000256" key="8">
    <source>
        <dbReference type="HAMAP-Rule" id="MF_00265"/>
    </source>
</evidence>
<dbReference type="AlphaFoldDB" id="A0AA46TL88"/>
<dbReference type="InterPro" id="IPR029060">
    <property type="entry name" value="PIN-like_dom_sf"/>
</dbReference>
<evidence type="ECO:0000256" key="2">
    <source>
        <dbReference type="ARBA" id="ARBA00022649"/>
    </source>
</evidence>
<gene>
    <name evidence="8" type="primary">vapC</name>
    <name evidence="10" type="ORF">L0C25_09835</name>
</gene>
<dbReference type="GO" id="GO:0016787">
    <property type="term" value="F:hydrolase activity"/>
    <property type="evidence" value="ECO:0007669"/>
    <property type="project" value="UniProtKB-KW"/>
</dbReference>
<keyword evidence="2 8" id="KW-1277">Toxin-antitoxin system</keyword>
<keyword evidence="4 8" id="KW-0479">Metal-binding</keyword>
<keyword evidence="8" id="KW-0800">Toxin</keyword>
<reference evidence="10" key="1">
    <citation type="submission" date="2022-01" db="EMBL/GenBank/DDBJ databases">
        <title>Nocardioidaceae gen. sp. A5X3R13.</title>
        <authorList>
            <person name="Lopez Marin M.A."/>
            <person name="Uhlik O."/>
        </authorList>
    </citation>
    <scope>NUCLEOTIDE SEQUENCE</scope>
    <source>
        <strain evidence="10">A5X3R13</strain>
    </source>
</reference>
<name>A0AA46TL88_9ACTN</name>
<sequence length="129" mass="14342">MILVDSDVLIAHLRGHSQATEWLERVRRESGSLAVSMVGITEIAGGMRAPEKRELMRLLTSLEIRPVTERIAWRAADFARTYRRSHSGIDVGDYLIAATAAIEGLGLATLNVKHFPMFPKLEAPFELSI</sequence>
<feature type="binding site" evidence="8">
    <location>
        <position position="93"/>
    </location>
    <ligand>
        <name>Mg(2+)</name>
        <dbReference type="ChEBI" id="CHEBI:18420"/>
    </ligand>
</feature>
<evidence type="ECO:0000256" key="3">
    <source>
        <dbReference type="ARBA" id="ARBA00022722"/>
    </source>
</evidence>
<feature type="domain" description="PIN" evidence="9">
    <location>
        <begin position="2"/>
        <end position="111"/>
    </location>
</feature>
<evidence type="ECO:0000256" key="1">
    <source>
        <dbReference type="ARBA" id="ARBA00001946"/>
    </source>
</evidence>
<evidence type="ECO:0000256" key="6">
    <source>
        <dbReference type="ARBA" id="ARBA00022842"/>
    </source>
</evidence>
<dbReference type="GO" id="GO:0004540">
    <property type="term" value="F:RNA nuclease activity"/>
    <property type="evidence" value="ECO:0007669"/>
    <property type="project" value="InterPro"/>
</dbReference>
<dbReference type="HAMAP" id="MF_00265">
    <property type="entry name" value="VapC_Nob1"/>
    <property type="match status" value="1"/>
</dbReference>
<feature type="binding site" evidence="8">
    <location>
        <position position="5"/>
    </location>
    <ligand>
        <name>Mg(2+)</name>
        <dbReference type="ChEBI" id="CHEBI:18420"/>
    </ligand>
</feature>
<protein>
    <recommendedName>
        <fullName evidence="8">Ribonuclease VapC</fullName>
        <shortName evidence="8">RNase VapC</shortName>
        <ecNumber evidence="8">3.1.-.-</ecNumber>
    </recommendedName>
    <alternativeName>
        <fullName evidence="8">Toxin VapC</fullName>
    </alternativeName>
</protein>
<keyword evidence="6 8" id="KW-0460">Magnesium</keyword>
<proteinExistence type="inferred from homology"/>
<evidence type="ECO:0000256" key="7">
    <source>
        <dbReference type="ARBA" id="ARBA00038093"/>
    </source>
</evidence>
<evidence type="ECO:0000256" key="5">
    <source>
        <dbReference type="ARBA" id="ARBA00022801"/>
    </source>
</evidence>